<dbReference type="Proteomes" id="UP000009168">
    <property type="component" value="Unassembled WGS sequence"/>
</dbReference>
<dbReference type="AlphaFoldDB" id="W7XJM6"/>
<dbReference type="GeneID" id="24437512"/>
<proteinExistence type="predicted"/>
<gene>
    <name evidence="2" type="ORF">TTHERM_000145769</name>
</gene>
<accession>W7XJM6</accession>
<protein>
    <submittedName>
        <fullName evidence="2">Transmembrane protein, putative</fullName>
    </submittedName>
</protein>
<dbReference type="InParanoid" id="W7XJM6"/>
<dbReference type="EMBL" id="GG662793">
    <property type="protein sequence ID" value="EWS75671.1"/>
    <property type="molecule type" value="Genomic_DNA"/>
</dbReference>
<name>W7XJM6_TETTS</name>
<feature type="transmembrane region" description="Helical" evidence="1">
    <location>
        <begin position="27"/>
        <end position="44"/>
    </location>
</feature>
<keyword evidence="1" id="KW-1133">Transmembrane helix</keyword>
<evidence type="ECO:0000313" key="3">
    <source>
        <dbReference type="Proteomes" id="UP000009168"/>
    </source>
</evidence>
<keyword evidence="3" id="KW-1185">Reference proteome</keyword>
<evidence type="ECO:0000313" key="2">
    <source>
        <dbReference type="EMBL" id="EWS75671.1"/>
    </source>
</evidence>
<keyword evidence="1 2" id="KW-0812">Transmembrane</keyword>
<keyword evidence="1" id="KW-0472">Membrane</keyword>
<dbReference type="KEGG" id="tet:TTHERM_000145769"/>
<evidence type="ECO:0000256" key="1">
    <source>
        <dbReference type="SAM" id="Phobius"/>
    </source>
</evidence>
<dbReference type="RefSeq" id="XP_012651817.1">
    <property type="nucleotide sequence ID" value="XM_012796363.1"/>
</dbReference>
<organism evidence="2 3">
    <name type="scientific">Tetrahymena thermophila (strain SB210)</name>
    <dbReference type="NCBI Taxonomy" id="312017"/>
    <lineage>
        <taxon>Eukaryota</taxon>
        <taxon>Sar</taxon>
        <taxon>Alveolata</taxon>
        <taxon>Ciliophora</taxon>
        <taxon>Intramacronucleata</taxon>
        <taxon>Oligohymenophorea</taxon>
        <taxon>Hymenostomatida</taxon>
        <taxon>Tetrahymenina</taxon>
        <taxon>Tetrahymenidae</taxon>
        <taxon>Tetrahymena</taxon>
    </lineage>
</organism>
<sequence>MLANQNVYLSIQYQQINRYFKTCFQNILFIFSQILLIAFNLLYIKQHFKKIQQCYAKIVIKFPIVKAIANLYGFPVTTPKIEAKLIAQIHQPNIQFIKLFSVQHPNPINLYVNVKLGHQLLSSSSLEPPAAEEINGIQTHMINFKLQQY</sequence>
<reference evidence="3" key="1">
    <citation type="journal article" date="2006" name="PLoS Biol.">
        <title>Macronuclear genome sequence of the ciliate Tetrahymena thermophila, a model eukaryote.</title>
        <authorList>
            <person name="Eisen J.A."/>
            <person name="Coyne R.S."/>
            <person name="Wu M."/>
            <person name="Wu D."/>
            <person name="Thiagarajan M."/>
            <person name="Wortman J.R."/>
            <person name="Badger J.H."/>
            <person name="Ren Q."/>
            <person name="Amedeo P."/>
            <person name="Jones K.M."/>
            <person name="Tallon L.J."/>
            <person name="Delcher A.L."/>
            <person name="Salzberg S.L."/>
            <person name="Silva J.C."/>
            <person name="Haas B.J."/>
            <person name="Majoros W.H."/>
            <person name="Farzad M."/>
            <person name="Carlton J.M."/>
            <person name="Smith R.K. Jr."/>
            <person name="Garg J."/>
            <person name="Pearlman R.E."/>
            <person name="Karrer K.M."/>
            <person name="Sun L."/>
            <person name="Manning G."/>
            <person name="Elde N.C."/>
            <person name="Turkewitz A.P."/>
            <person name="Asai D.J."/>
            <person name="Wilkes D.E."/>
            <person name="Wang Y."/>
            <person name="Cai H."/>
            <person name="Collins K."/>
            <person name="Stewart B.A."/>
            <person name="Lee S.R."/>
            <person name="Wilamowska K."/>
            <person name="Weinberg Z."/>
            <person name="Ruzzo W.L."/>
            <person name="Wloga D."/>
            <person name="Gaertig J."/>
            <person name="Frankel J."/>
            <person name="Tsao C.-C."/>
            <person name="Gorovsky M.A."/>
            <person name="Keeling P.J."/>
            <person name="Waller R.F."/>
            <person name="Patron N.J."/>
            <person name="Cherry J.M."/>
            <person name="Stover N.A."/>
            <person name="Krieger C.J."/>
            <person name="del Toro C."/>
            <person name="Ryder H.F."/>
            <person name="Williamson S.C."/>
            <person name="Barbeau R.A."/>
            <person name="Hamilton E.P."/>
            <person name="Orias E."/>
        </authorList>
    </citation>
    <scope>NUCLEOTIDE SEQUENCE [LARGE SCALE GENOMIC DNA]</scope>
    <source>
        <strain evidence="3">SB210</strain>
    </source>
</reference>